<name>A0ABR6RHN8_9BURK</name>
<feature type="compositionally biased region" description="Polar residues" evidence="1">
    <location>
        <begin position="190"/>
        <end position="203"/>
    </location>
</feature>
<feature type="region of interest" description="Disordered" evidence="1">
    <location>
        <begin position="168"/>
        <end position="231"/>
    </location>
</feature>
<feature type="compositionally biased region" description="Polar residues" evidence="1">
    <location>
        <begin position="124"/>
        <end position="137"/>
    </location>
</feature>
<dbReference type="EMBL" id="JACHKZ010000016">
    <property type="protein sequence ID" value="MBB6578627.1"/>
    <property type="molecule type" value="Genomic_DNA"/>
</dbReference>
<organism evidence="2 3">
    <name type="scientific">Comamonas odontotermitis</name>
    <dbReference type="NCBI Taxonomy" id="379895"/>
    <lineage>
        <taxon>Bacteria</taxon>
        <taxon>Pseudomonadati</taxon>
        <taxon>Pseudomonadota</taxon>
        <taxon>Betaproteobacteria</taxon>
        <taxon>Burkholderiales</taxon>
        <taxon>Comamonadaceae</taxon>
        <taxon>Comamonas</taxon>
    </lineage>
</organism>
<feature type="compositionally biased region" description="Basic residues" evidence="1">
    <location>
        <begin position="31"/>
        <end position="55"/>
    </location>
</feature>
<feature type="compositionally biased region" description="Gly residues" evidence="1">
    <location>
        <begin position="101"/>
        <end position="113"/>
    </location>
</feature>
<feature type="compositionally biased region" description="Polar residues" evidence="1">
    <location>
        <begin position="8"/>
        <end position="25"/>
    </location>
</feature>
<keyword evidence="3" id="KW-1185">Reference proteome</keyword>
<proteinExistence type="predicted"/>
<reference evidence="2 3" key="1">
    <citation type="submission" date="2020-08" db="EMBL/GenBank/DDBJ databases">
        <title>Functional genomics of gut bacteria from endangered species of beetles.</title>
        <authorList>
            <person name="Carlos-Shanley C."/>
        </authorList>
    </citation>
    <scope>NUCLEOTIDE SEQUENCE [LARGE SCALE GENOMIC DNA]</scope>
    <source>
        <strain evidence="2 3">S00124</strain>
    </source>
</reference>
<gene>
    <name evidence="2" type="ORF">HNP33_002711</name>
</gene>
<feature type="compositionally biased region" description="Basic residues" evidence="1">
    <location>
        <begin position="222"/>
        <end position="231"/>
    </location>
</feature>
<evidence type="ECO:0000313" key="3">
    <source>
        <dbReference type="Proteomes" id="UP000562492"/>
    </source>
</evidence>
<dbReference type="Proteomes" id="UP000562492">
    <property type="component" value="Unassembled WGS sequence"/>
</dbReference>
<feature type="region of interest" description="Disordered" evidence="1">
    <location>
        <begin position="1"/>
        <end position="151"/>
    </location>
</feature>
<accession>A0ABR6RHN8</accession>
<comment type="caution">
    <text evidence="2">The sequence shown here is derived from an EMBL/GenBank/DDBJ whole genome shotgun (WGS) entry which is preliminary data.</text>
</comment>
<evidence type="ECO:0000256" key="1">
    <source>
        <dbReference type="SAM" id="MobiDB-lite"/>
    </source>
</evidence>
<protein>
    <submittedName>
        <fullName evidence="2">Uncharacterized protein</fullName>
    </submittedName>
</protein>
<sequence length="231" mass="25216">MHARLSRYTHSPGTYKTRLGTTSHAEAQPRAKQHRQANPTPRKRGLRSHARHPRPARQPPTGASWRAGRRGVGRGHMEGRAMAGHSKPTTRTPPRPPPLKGVGGGGSGRGGVYRIGSYHAGMRTGSSRNPSSDQGPQHRSHRPAIVPKWHGVLPKRCTEKLAATPIVQAPTKLTSVPRRMPKLGSRRPASASQSHIPEKQLQSHARHPRPARQPPTGASWRAGRRGIGRRP</sequence>
<evidence type="ECO:0000313" key="2">
    <source>
        <dbReference type="EMBL" id="MBB6578627.1"/>
    </source>
</evidence>